<proteinExistence type="predicted"/>
<comment type="caution">
    <text evidence="2">The sequence shown here is derived from an EMBL/GenBank/DDBJ whole genome shotgun (WGS) entry which is preliminary data.</text>
</comment>
<protein>
    <submittedName>
        <fullName evidence="2">Uncharacterized protein</fullName>
    </submittedName>
</protein>
<accession>A0A1E5V0V1</accession>
<dbReference type="EMBL" id="LWDX02055936">
    <property type="protein sequence ID" value="OEL18684.1"/>
    <property type="molecule type" value="Genomic_DNA"/>
</dbReference>
<gene>
    <name evidence="2" type="ORF">BAE44_0020294</name>
</gene>
<evidence type="ECO:0000313" key="2">
    <source>
        <dbReference type="EMBL" id="OEL18684.1"/>
    </source>
</evidence>
<evidence type="ECO:0000313" key="3">
    <source>
        <dbReference type="Proteomes" id="UP000095767"/>
    </source>
</evidence>
<reference evidence="2 3" key="1">
    <citation type="submission" date="2016-09" db="EMBL/GenBank/DDBJ databases">
        <title>The draft genome of Dichanthelium oligosanthes: A C3 panicoid grass species.</title>
        <authorList>
            <person name="Studer A.J."/>
            <person name="Schnable J.C."/>
            <person name="Brutnell T.P."/>
        </authorList>
    </citation>
    <scope>NUCLEOTIDE SEQUENCE [LARGE SCALE GENOMIC DNA]</scope>
    <source>
        <strain evidence="3">cv. Kellogg 1175</strain>
        <tissue evidence="2">Leaf</tissue>
    </source>
</reference>
<evidence type="ECO:0000256" key="1">
    <source>
        <dbReference type="SAM" id="SignalP"/>
    </source>
</evidence>
<feature type="chain" id="PRO_5009187588" evidence="1">
    <location>
        <begin position="27"/>
        <end position="109"/>
    </location>
</feature>
<organism evidence="2 3">
    <name type="scientific">Dichanthelium oligosanthes</name>
    <dbReference type="NCBI Taxonomy" id="888268"/>
    <lineage>
        <taxon>Eukaryota</taxon>
        <taxon>Viridiplantae</taxon>
        <taxon>Streptophyta</taxon>
        <taxon>Embryophyta</taxon>
        <taxon>Tracheophyta</taxon>
        <taxon>Spermatophyta</taxon>
        <taxon>Magnoliopsida</taxon>
        <taxon>Liliopsida</taxon>
        <taxon>Poales</taxon>
        <taxon>Poaceae</taxon>
        <taxon>PACMAD clade</taxon>
        <taxon>Panicoideae</taxon>
        <taxon>Panicodae</taxon>
        <taxon>Paniceae</taxon>
        <taxon>Dichantheliinae</taxon>
        <taxon>Dichanthelium</taxon>
    </lineage>
</organism>
<dbReference type="AlphaFoldDB" id="A0A1E5V0V1"/>
<sequence length="109" mass="11358">MAARNSAVCRLCVLFLLVSTSTLSSASDPSLCSMPSPAPQNQPAGEHALSLLCSLELNAGGYFFGGEDIHFTKDESNATSHSYVSRSLSLLPSMSMAPPTPPSSMSPPP</sequence>
<feature type="signal peptide" evidence="1">
    <location>
        <begin position="1"/>
        <end position="26"/>
    </location>
</feature>
<name>A0A1E5V0V1_9POAL</name>
<keyword evidence="3" id="KW-1185">Reference proteome</keyword>
<dbReference type="Proteomes" id="UP000095767">
    <property type="component" value="Unassembled WGS sequence"/>
</dbReference>
<keyword evidence="1" id="KW-0732">Signal</keyword>